<feature type="domain" description="Glycosyl transferase family 1" evidence="1">
    <location>
        <begin position="195"/>
        <end position="353"/>
    </location>
</feature>
<dbReference type="GO" id="GO:1901135">
    <property type="term" value="P:carbohydrate derivative metabolic process"/>
    <property type="evidence" value="ECO:0007669"/>
    <property type="project" value="UniProtKB-ARBA"/>
</dbReference>
<dbReference type="InterPro" id="IPR028098">
    <property type="entry name" value="Glyco_trans_4-like_N"/>
</dbReference>
<dbReference type="InterPro" id="IPR001296">
    <property type="entry name" value="Glyco_trans_1"/>
</dbReference>
<feature type="domain" description="Glycosyltransferase subfamily 4-like N-terminal" evidence="2">
    <location>
        <begin position="3"/>
        <end position="119"/>
    </location>
</feature>
<evidence type="ECO:0000313" key="3">
    <source>
        <dbReference type="EMBL" id="EBP4586479.1"/>
    </source>
</evidence>
<dbReference type="Pfam" id="PF13477">
    <property type="entry name" value="Glyco_trans_4_2"/>
    <property type="match status" value="1"/>
</dbReference>
<keyword evidence="3" id="KW-0808">Transferase</keyword>
<dbReference type="PANTHER" id="PTHR12526">
    <property type="entry name" value="GLYCOSYLTRANSFERASE"/>
    <property type="match status" value="1"/>
</dbReference>
<dbReference type="GO" id="GO:0016757">
    <property type="term" value="F:glycosyltransferase activity"/>
    <property type="evidence" value="ECO:0007669"/>
    <property type="project" value="InterPro"/>
</dbReference>
<dbReference type="CDD" id="cd03808">
    <property type="entry name" value="GT4_CapM-like"/>
    <property type="match status" value="1"/>
</dbReference>
<dbReference type="Gene3D" id="3.40.50.2000">
    <property type="entry name" value="Glycogen Phosphorylase B"/>
    <property type="match status" value="2"/>
</dbReference>
<gene>
    <name evidence="3" type="ORF">VH79_25570</name>
</gene>
<dbReference type="EMBL" id="AAGLUV010000033">
    <property type="protein sequence ID" value="EBP4586479.1"/>
    <property type="molecule type" value="Genomic_DNA"/>
</dbReference>
<proteinExistence type="predicted"/>
<dbReference type="SUPFAM" id="SSF53756">
    <property type="entry name" value="UDP-Glycosyltransferase/glycogen phosphorylase"/>
    <property type="match status" value="1"/>
</dbReference>
<organism evidence="3">
    <name type="scientific">Salmonella enterica</name>
    <name type="common">Salmonella choleraesuis</name>
    <dbReference type="NCBI Taxonomy" id="28901"/>
    <lineage>
        <taxon>Bacteria</taxon>
        <taxon>Pseudomonadati</taxon>
        <taxon>Pseudomonadota</taxon>
        <taxon>Gammaproteobacteria</taxon>
        <taxon>Enterobacterales</taxon>
        <taxon>Enterobacteriaceae</taxon>
        <taxon>Salmonella</taxon>
    </lineage>
</organism>
<reference evidence="3" key="1">
    <citation type="submission" date="2018-07" db="EMBL/GenBank/DDBJ databases">
        <authorList>
            <consortium name="GenomeTrakr network: Whole genome sequencing for foodborne pathogen traceback"/>
        </authorList>
    </citation>
    <scope>NUCLEOTIDE SEQUENCE [LARGE SCALE GENOMIC DNA]</scope>
    <source>
        <strain evidence="3">FDA00008842</strain>
    </source>
</reference>
<name>A0A5U3IVU4_SALER</name>
<dbReference type="PANTHER" id="PTHR12526:SF638">
    <property type="entry name" value="SPORE COAT PROTEIN SA"/>
    <property type="match status" value="1"/>
</dbReference>
<sequence>MKKLCYFVNSEWYFSLHWTERAVAARNAGYDIHIISHFIDKKITQKFTALGFHCHNISLEAQSFNPLIFIRAFLDAGKILRTIKPDLLHCITIKPGLIGGFHARIIHCPVIISFAGLGRVFSSGSVLITLLRRLTLHALKYISGNRYSVFMFESETDRRKISALTGIDDRQTTVIDGAGINTDIFEYSKEPDSHIPVVLFAGRMLWCKGPVDLIEAGKILRRRNIRFILNMAGILVEKDRDAIPLREILKWRDEGVINWLGSSSGVHELIKASSLVVLPSVYPEGIPRILLEASSCGRACISYDTGGCAGLITDNHNGLIVRSNTVQELAEKLEYLLKRPQLRAEMGLNGRKRVMEQFSSDIIINKTLMLYKSMTPD</sequence>
<evidence type="ECO:0000259" key="2">
    <source>
        <dbReference type="Pfam" id="PF13477"/>
    </source>
</evidence>
<dbReference type="AlphaFoldDB" id="A0A5U3IVU4"/>
<dbReference type="Pfam" id="PF00534">
    <property type="entry name" value="Glycos_transf_1"/>
    <property type="match status" value="1"/>
</dbReference>
<comment type="caution">
    <text evidence="3">The sequence shown here is derived from an EMBL/GenBank/DDBJ whole genome shotgun (WGS) entry which is preliminary data.</text>
</comment>
<protein>
    <submittedName>
        <fullName evidence="3">Glycosyltransferase family 4 protein</fullName>
    </submittedName>
</protein>
<accession>A0A5U3IVU4</accession>
<evidence type="ECO:0000259" key="1">
    <source>
        <dbReference type="Pfam" id="PF00534"/>
    </source>
</evidence>
<dbReference type="Proteomes" id="UP000839610">
    <property type="component" value="Unassembled WGS sequence"/>
</dbReference>